<accession>A0AA87ZPR4</accession>
<evidence type="ECO:0000313" key="1">
    <source>
        <dbReference type="EMBL" id="GMN37444.1"/>
    </source>
</evidence>
<comment type="caution">
    <text evidence="1">The sequence shown here is derived from an EMBL/GenBank/DDBJ whole genome shotgun (WGS) entry which is preliminary data.</text>
</comment>
<sequence length="86" mass="9255">MFIIGACRSSPSLWHTPRSHAASSLNGMMPIADPILCHLSSPLPTDLRCHPISISPDQPRAPLPTLEKPGHCALPLQNQDTKPPST</sequence>
<evidence type="ECO:0000313" key="2">
    <source>
        <dbReference type="Proteomes" id="UP001187192"/>
    </source>
</evidence>
<protein>
    <submittedName>
        <fullName evidence="1">Uncharacterized protein</fullName>
    </submittedName>
</protein>
<name>A0AA87ZPR4_FICCA</name>
<reference evidence="1" key="1">
    <citation type="submission" date="2023-07" db="EMBL/GenBank/DDBJ databases">
        <title>draft genome sequence of fig (Ficus carica).</title>
        <authorList>
            <person name="Takahashi T."/>
            <person name="Nishimura K."/>
        </authorList>
    </citation>
    <scope>NUCLEOTIDE SEQUENCE</scope>
</reference>
<gene>
    <name evidence="1" type="ORF">TIFTF001_006827</name>
</gene>
<organism evidence="1 2">
    <name type="scientific">Ficus carica</name>
    <name type="common">Common fig</name>
    <dbReference type="NCBI Taxonomy" id="3494"/>
    <lineage>
        <taxon>Eukaryota</taxon>
        <taxon>Viridiplantae</taxon>
        <taxon>Streptophyta</taxon>
        <taxon>Embryophyta</taxon>
        <taxon>Tracheophyta</taxon>
        <taxon>Spermatophyta</taxon>
        <taxon>Magnoliopsida</taxon>
        <taxon>eudicotyledons</taxon>
        <taxon>Gunneridae</taxon>
        <taxon>Pentapetalae</taxon>
        <taxon>rosids</taxon>
        <taxon>fabids</taxon>
        <taxon>Rosales</taxon>
        <taxon>Moraceae</taxon>
        <taxon>Ficeae</taxon>
        <taxon>Ficus</taxon>
    </lineage>
</organism>
<dbReference type="AlphaFoldDB" id="A0AA87ZPR4"/>
<proteinExistence type="predicted"/>
<dbReference type="Proteomes" id="UP001187192">
    <property type="component" value="Unassembled WGS sequence"/>
</dbReference>
<dbReference type="EMBL" id="BTGU01000007">
    <property type="protein sequence ID" value="GMN37444.1"/>
    <property type="molecule type" value="Genomic_DNA"/>
</dbReference>
<keyword evidence="2" id="KW-1185">Reference proteome</keyword>